<evidence type="ECO:0000313" key="2">
    <source>
        <dbReference type="Proteomes" id="UP001165186"/>
    </source>
</evidence>
<comment type="caution">
    <text evidence="1">The sequence shown here is derived from an EMBL/GenBank/DDBJ whole genome shotgun (WGS) entry which is preliminary data.</text>
</comment>
<dbReference type="EMBL" id="BSXG01000076">
    <property type="protein sequence ID" value="GME36694.1"/>
    <property type="molecule type" value="Genomic_DNA"/>
</dbReference>
<gene>
    <name evidence="1" type="primary">g6475</name>
    <name evidence="1" type="ORF">NpPPO83_00006475</name>
</gene>
<dbReference type="Proteomes" id="UP001165186">
    <property type="component" value="Unassembled WGS sequence"/>
</dbReference>
<accession>A0ACB5SEA5</accession>
<organism evidence="1 2">
    <name type="scientific">Neofusicoccum parvum</name>
    <dbReference type="NCBI Taxonomy" id="310453"/>
    <lineage>
        <taxon>Eukaryota</taxon>
        <taxon>Fungi</taxon>
        <taxon>Dikarya</taxon>
        <taxon>Ascomycota</taxon>
        <taxon>Pezizomycotina</taxon>
        <taxon>Dothideomycetes</taxon>
        <taxon>Dothideomycetes incertae sedis</taxon>
        <taxon>Botryosphaeriales</taxon>
        <taxon>Botryosphaeriaceae</taxon>
        <taxon>Neofusicoccum</taxon>
    </lineage>
</organism>
<name>A0ACB5SEA5_9PEZI</name>
<sequence>MSSPTPQSTALVDYSPAAVQWRCPYKSTFKYLDQVSLCILFDEPGKAAYFKLRVPASFKTLRKTHIFLSFSPNRVAELQHTDTSEIPECVKKTFLFTSDTITSFRFTLVQPSAVLVPSSTSLTPRNKKFGDVLEAVQSLSHATDFTVFFPINEESFQSRAAALCATIGSLSPVTSELDHASLYNGRGATVLEDCDFGLASAPKTVESPPSYDELALPEPKRPAASSSSKPPAKKLKEKEEPWAHALRELRSEMDARLQTMDASVQRQLQDTSDRLEQRVDEQLEQLRAEMQKQLDEMAERLEEVQDEAADVVDVRLDERVDGAMDALRDFVREEVKDVYVAGIVVKI</sequence>
<proteinExistence type="predicted"/>
<keyword evidence="2" id="KW-1185">Reference proteome</keyword>
<protein>
    <submittedName>
        <fullName evidence="1">Kinesin family protein</fullName>
    </submittedName>
</protein>
<evidence type="ECO:0000313" key="1">
    <source>
        <dbReference type="EMBL" id="GME36694.1"/>
    </source>
</evidence>
<reference evidence="1" key="1">
    <citation type="submission" date="2024-09" db="EMBL/GenBank/DDBJ databases">
        <title>Draft Genome Sequences of Neofusicoccum parvum.</title>
        <authorList>
            <person name="Ashida A."/>
            <person name="Camagna M."/>
            <person name="Tanaka A."/>
            <person name="Takemoto D."/>
        </authorList>
    </citation>
    <scope>NUCLEOTIDE SEQUENCE</scope>
    <source>
        <strain evidence="1">PPO83</strain>
    </source>
</reference>